<dbReference type="InterPro" id="IPR058240">
    <property type="entry name" value="rSAM_sf"/>
</dbReference>
<keyword evidence="12" id="KW-1185">Reference proteome</keyword>
<comment type="similarity">
    <text evidence="1">Belongs to the anaerobic coproporphyrinogen-III oxidase family. HemW subfamily.</text>
</comment>
<evidence type="ECO:0000259" key="10">
    <source>
        <dbReference type="PROSITE" id="PS51918"/>
    </source>
</evidence>
<dbReference type="Gene3D" id="3.20.20.70">
    <property type="entry name" value="Aldolase class I"/>
    <property type="match status" value="1"/>
</dbReference>
<evidence type="ECO:0000313" key="11">
    <source>
        <dbReference type="EMBL" id="MDV5088987.1"/>
    </source>
</evidence>
<evidence type="ECO:0000256" key="1">
    <source>
        <dbReference type="ARBA" id="ARBA00006100"/>
    </source>
</evidence>
<evidence type="ECO:0000256" key="9">
    <source>
        <dbReference type="RuleBase" id="RU364116"/>
    </source>
</evidence>
<sequence length="389" mass="44639">MTTNQTAQTRDMGIYLHIPFCKQKCIYCDFPAYQGLTAYYDDYVEALIKEIDLWCAQQPESTTCPVDTIYFGGGTPTELSNSHIELIMERLAHHFTFKPNVQISIEANPGETTHAQLSGLHNMGFNRISFGVQTFDDEALRFLHRSHTSREAIEQITEAYDIGFTDINLDLIYALPNQTIEDIERNLAIVNTLPINHISTYGLQVEEGTYLEHLVRRESLSLPDEDIEDDMYDAMMDGIEALGFERYEISNFAKHEAYSRHNLRYWQYKDYLGFGAGAHSFYNGIRRGNNRYVVPYLQMLGRDVLPAMERDPISTERAQEDYCFLALRTKGGINEQHFFDAFGVHLMDEFGTIIDSLVKDNLLISDNGSYRLNSVGAKHGNYVFSQFLR</sequence>
<protein>
    <recommendedName>
        <fullName evidence="2 9">Heme chaperone HemW</fullName>
    </recommendedName>
</protein>
<evidence type="ECO:0000313" key="12">
    <source>
        <dbReference type="Proteomes" id="UP001272515"/>
    </source>
</evidence>
<evidence type="ECO:0000256" key="8">
    <source>
        <dbReference type="ARBA" id="ARBA00023186"/>
    </source>
</evidence>
<dbReference type="InterPro" id="IPR013785">
    <property type="entry name" value="Aldolase_TIM"/>
</dbReference>
<keyword evidence="9" id="KW-0963">Cytoplasm</keyword>
<comment type="subcellular location">
    <subcellularLocation>
        <location evidence="9">Cytoplasm</location>
    </subcellularLocation>
</comment>
<organism evidence="11 12">
    <name type="scientific">Veillonella absiana</name>
    <dbReference type="NCBI Taxonomy" id="3079305"/>
    <lineage>
        <taxon>Bacteria</taxon>
        <taxon>Bacillati</taxon>
        <taxon>Bacillota</taxon>
        <taxon>Negativicutes</taxon>
        <taxon>Veillonellales</taxon>
        <taxon>Veillonellaceae</taxon>
        <taxon>Veillonella</taxon>
    </lineage>
</organism>
<keyword evidence="8 9" id="KW-0143">Chaperone</keyword>
<dbReference type="InterPro" id="IPR007197">
    <property type="entry name" value="rSAM"/>
</dbReference>
<evidence type="ECO:0000256" key="5">
    <source>
        <dbReference type="ARBA" id="ARBA00022723"/>
    </source>
</evidence>
<dbReference type="SFLD" id="SFLDF00288">
    <property type="entry name" value="HemN-like__clustered_with_nucl"/>
    <property type="match status" value="1"/>
</dbReference>
<keyword evidence="3 9" id="KW-0349">Heme</keyword>
<dbReference type="PANTHER" id="PTHR13932">
    <property type="entry name" value="COPROPORPHYRINIGEN III OXIDASE"/>
    <property type="match status" value="1"/>
</dbReference>
<dbReference type="PANTHER" id="PTHR13932:SF5">
    <property type="entry name" value="RADICAL S-ADENOSYL METHIONINE DOMAIN-CONTAINING PROTEIN 1, MITOCHONDRIAL"/>
    <property type="match status" value="1"/>
</dbReference>
<dbReference type="EMBL" id="JAWJZB010000010">
    <property type="protein sequence ID" value="MDV5088987.1"/>
    <property type="molecule type" value="Genomic_DNA"/>
</dbReference>
<evidence type="ECO:0000256" key="7">
    <source>
        <dbReference type="ARBA" id="ARBA00023014"/>
    </source>
</evidence>
<proteinExistence type="inferred from homology"/>
<dbReference type="SFLD" id="SFLDG01082">
    <property type="entry name" value="B12-binding_domain_containing"/>
    <property type="match status" value="1"/>
</dbReference>
<gene>
    <name evidence="11" type="primary">hemW</name>
    <name evidence="11" type="ORF">RVY80_09130</name>
</gene>
<keyword evidence="4 9" id="KW-0949">S-adenosyl-L-methionine</keyword>
<dbReference type="SFLD" id="SFLDF00562">
    <property type="entry name" value="HemN-like__clustered_with_heat"/>
    <property type="match status" value="1"/>
</dbReference>
<dbReference type="SMART" id="SM00729">
    <property type="entry name" value="Elp3"/>
    <property type="match status" value="1"/>
</dbReference>
<dbReference type="SFLD" id="SFLDS00029">
    <property type="entry name" value="Radical_SAM"/>
    <property type="match status" value="1"/>
</dbReference>
<dbReference type="RefSeq" id="WP_295191039.1">
    <property type="nucleotide sequence ID" value="NZ_JAWJZA010000013.1"/>
</dbReference>
<evidence type="ECO:0000256" key="6">
    <source>
        <dbReference type="ARBA" id="ARBA00023004"/>
    </source>
</evidence>
<comment type="function">
    <text evidence="9">Probably acts as a heme chaperone, transferring heme to an unknown acceptor. Binds one molecule of heme per monomer, possibly covalently. Binds 1 [4Fe-4S] cluster. The cluster is coordinated with 3 cysteines and an exchangeable S-adenosyl-L-methionine.</text>
</comment>
<evidence type="ECO:0000256" key="4">
    <source>
        <dbReference type="ARBA" id="ARBA00022691"/>
    </source>
</evidence>
<dbReference type="Pfam" id="PF04055">
    <property type="entry name" value="Radical_SAM"/>
    <property type="match status" value="1"/>
</dbReference>
<keyword evidence="6 9" id="KW-0408">Iron</keyword>
<comment type="caution">
    <text evidence="11">The sequence shown here is derived from an EMBL/GenBank/DDBJ whole genome shotgun (WGS) entry which is preliminary data.</text>
</comment>
<dbReference type="Proteomes" id="UP001272515">
    <property type="component" value="Unassembled WGS sequence"/>
</dbReference>
<dbReference type="SFLD" id="SFLDG01065">
    <property type="entry name" value="anaerobic_coproporphyrinogen-I"/>
    <property type="match status" value="1"/>
</dbReference>
<evidence type="ECO:0000256" key="2">
    <source>
        <dbReference type="ARBA" id="ARBA00017228"/>
    </source>
</evidence>
<dbReference type="NCBIfam" id="TIGR00539">
    <property type="entry name" value="hemN_rel"/>
    <property type="match status" value="1"/>
</dbReference>
<dbReference type="SUPFAM" id="SSF102114">
    <property type="entry name" value="Radical SAM enzymes"/>
    <property type="match status" value="1"/>
</dbReference>
<keyword evidence="7 9" id="KW-0411">Iron-sulfur</keyword>
<reference evidence="11 12" key="1">
    <citation type="submission" date="2023-10" db="EMBL/GenBank/DDBJ databases">
        <title>Veillonella sp. nov., isolated from a pig farm feces dump.</title>
        <authorList>
            <person name="Chang Y.-H."/>
        </authorList>
    </citation>
    <scope>NUCLEOTIDE SEQUENCE [LARGE SCALE GENOMIC DNA]</scope>
    <source>
        <strain evidence="11 12">YH-vei2233</strain>
    </source>
</reference>
<accession>A0ABU3ZAN3</accession>
<feature type="domain" description="Radical SAM core" evidence="10">
    <location>
        <begin position="6"/>
        <end position="245"/>
    </location>
</feature>
<dbReference type="CDD" id="cd01335">
    <property type="entry name" value="Radical_SAM"/>
    <property type="match status" value="1"/>
</dbReference>
<dbReference type="InterPro" id="IPR004559">
    <property type="entry name" value="HemW-like"/>
</dbReference>
<keyword evidence="5 9" id="KW-0479">Metal-binding</keyword>
<name>A0ABU3ZAN3_9FIRM</name>
<keyword evidence="9" id="KW-0004">4Fe-4S</keyword>
<dbReference type="PROSITE" id="PS51918">
    <property type="entry name" value="RADICAL_SAM"/>
    <property type="match status" value="1"/>
</dbReference>
<dbReference type="InterPro" id="IPR034505">
    <property type="entry name" value="Coproporphyrinogen-III_oxidase"/>
</dbReference>
<dbReference type="InterPro" id="IPR006638">
    <property type="entry name" value="Elp3/MiaA/NifB-like_rSAM"/>
</dbReference>
<evidence type="ECO:0000256" key="3">
    <source>
        <dbReference type="ARBA" id="ARBA00022617"/>
    </source>
</evidence>